<dbReference type="Pfam" id="PF20153">
    <property type="entry name" value="DUF6535"/>
    <property type="match status" value="1"/>
</dbReference>
<feature type="transmembrane region" description="Helical" evidence="1">
    <location>
        <begin position="91"/>
        <end position="120"/>
    </location>
</feature>
<feature type="transmembrane region" description="Helical" evidence="1">
    <location>
        <begin position="126"/>
        <end position="148"/>
    </location>
</feature>
<feature type="signal peptide" evidence="2">
    <location>
        <begin position="1"/>
        <end position="19"/>
    </location>
</feature>
<keyword evidence="1" id="KW-1133">Transmembrane helix</keyword>
<keyword evidence="2" id="KW-0732">Signal</keyword>
<feature type="chain" id="PRO_5002168592" description="DUF6535 domain-containing protein" evidence="2">
    <location>
        <begin position="20"/>
        <end position="378"/>
    </location>
</feature>
<proteinExistence type="predicted"/>
<evidence type="ECO:0000256" key="1">
    <source>
        <dbReference type="SAM" id="Phobius"/>
    </source>
</evidence>
<evidence type="ECO:0000313" key="4">
    <source>
        <dbReference type="EMBL" id="KIO25400.1"/>
    </source>
</evidence>
<evidence type="ECO:0000259" key="3">
    <source>
        <dbReference type="Pfam" id="PF20153"/>
    </source>
</evidence>
<gene>
    <name evidence="4" type="ORF">M407DRAFT_25303</name>
</gene>
<reference evidence="5" key="2">
    <citation type="submission" date="2015-01" db="EMBL/GenBank/DDBJ databases">
        <title>Evolutionary Origins and Diversification of the Mycorrhizal Mutualists.</title>
        <authorList>
            <consortium name="DOE Joint Genome Institute"/>
            <consortium name="Mycorrhizal Genomics Consortium"/>
            <person name="Kohler A."/>
            <person name="Kuo A."/>
            <person name="Nagy L.G."/>
            <person name="Floudas D."/>
            <person name="Copeland A."/>
            <person name="Barry K.W."/>
            <person name="Cichocki N."/>
            <person name="Veneault-Fourrey C."/>
            <person name="LaButti K."/>
            <person name="Lindquist E.A."/>
            <person name="Lipzen A."/>
            <person name="Lundell T."/>
            <person name="Morin E."/>
            <person name="Murat C."/>
            <person name="Riley R."/>
            <person name="Ohm R."/>
            <person name="Sun H."/>
            <person name="Tunlid A."/>
            <person name="Henrissat B."/>
            <person name="Grigoriev I.V."/>
            <person name="Hibbett D.S."/>
            <person name="Martin F."/>
        </authorList>
    </citation>
    <scope>NUCLEOTIDE SEQUENCE [LARGE SCALE GENOMIC DNA]</scope>
    <source>
        <strain evidence="5">MUT 4182</strain>
    </source>
</reference>
<dbReference type="InterPro" id="IPR045338">
    <property type="entry name" value="DUF6535"/>
</dbReference>
<keyword evidence="1" id="KW-0472">Membrane</keyword>
<evidence type="ECO:0000313" key="5">
    <source>
        <dbReference type="Proteomes" id="UP000054248"/>
    </source>
</evidence>
<keyword evidence="5" id="KW-1185">Reference proteome</keyword>
<dbReference type="AlphaFoldDB" id="A0A0C3Q777"/>
<feature type="domain" description="DUF6535" evidence="3">
    <location>
        <begin position="3"/>
        <end position="122"/>
    </location>
</feature>
<dbReference type="EMBL" id="KN823043">
    <property type="protein sequence ID" value="KIO25400.1"/>
    <property type="molecule type" value="Genomic_DNA"/>
</dbReference>
<organism evidence="4 5">
    <name type="scientific">Tulasnella calospora MUT 4182</name>
    <dbReference type="NCBI Taxonomy" id="1051891"/>
    <lineage>
        <taxon>Eukaryota</taxon>
        <taxon>Fungi</taxon>
        <taxon>Dikarya</taxon>
        <taxon>Basidiomycota</taxon>
        <taxon>Agaricomycotina</taxon>
        <taxon>Agaricomycetes</taxon>
        <taxon>Cantharellales</taxon>
        <taxon>Tulasnellaceae</taxon>
        <taxon>Tulasnella</taxon>
    </lineage>
</organism>
<protein>
    <recommendedName>
        <fullName evidence="3">DUF6535 domain-containing protein</fullName>
    </recommendedName>
</protein>
<accession>A0A0C3Q777</accession>
<feature type="transmembrane region" description="Helical" evidence="1">
    <location>
        <begin position="312"/>
        <end position="331"/>
    </location>
</feature>
<dbReference type="HOGENOM" id="CLU_731953_0_0_1"/>
<sequence>MTHALLWLMISTISNSTLGETDLSLPAWTGPRASTIWTQSSLYASLSLCILSALGAIPGKQWLGHYARADVGGTADDRQRARKRKREALRAWHFTTILEAMAALLQIGLLLFGIGVAMLLWNQQRLIAGVVLGATIFGSIFYPIIFIASVASADCPFKTPTPDVVRNFFQSQRQKIHAWLWELEVTVAMSPPKGPKMTMLLKRLVHPIMDIIFRPQDALPPVFKKNNRKRSQTQAGTRLEDWELVGSTLCFTTVDRGLEPWISESGQEMDMMSIQWLLTNSADKGVMMSALAMIEEVRWPTQRELCPIIRELLCWLVIFWTALILMVASSWNRVKKTRQSRLRKPFCTPLTPDHRKISQASQGWELGSRRLDLHLPFC</sequence>
<dbReference type="OrthoDB" id="2663349at2759"/>
<name>A0A0C3Q777_9AGAM</name>
<reference evidence="4 5" key="1">
    <citation type="submission" date="2014-04" db="EMBL/GenBank/DDBJ databases">
        <authorList>
            <consortium name="DOE Joint Genome Institute"/>
            <person name="Kuo A."/>
            <person name="Girlanda M."/>
            <person name="Perotto S."/>
            <person name="Kohler A."/>
            <person name="Nagy L.G."/>
            <person name="Floudas D."/>
            <person name="Copeland A."/>
            <person name="Barry K.W."/>
            <person name="Cichocki N."/>
            <person name="Veneault-Fourrey C."/>
            <person name="LaButti K."/>
            <person name="Lindquist E.A."/>
            <person name="Lipzen A."/>
            <person name="Lundell T."/>
            <person name="Morin E."/>
            <person name="Murat C."/>
            <person name="Sun H."/>
            <person name="Tunlid A."/>
            <person name="Henrissat B."/>
            <person name="Grigoriev I.V."/>
            <person name="Hibbett D.S."/>
            <person name="Martin F."/>
            <person name="Nordberg H.P."/>
            <person name="Cantor M.N."/>
            <person name="Hua S.X."/>
        </authorList>
    </citation>
    <scope>NUCLEOTIDE SEQUENCE [LARGE SCALE GENOMIC DNA]</scope>
    <source>
        <strain evidence="4 5">MUT 4182</strain>
    </source>
</reference>
<evidence type="ECO:0000256" key="2">
    <source>
        <dbReference type="SAM" id="SignalP"/>
    </source>
</evidence>
<dbReference type="Proteomes" id="UP000054248">
    <property type="component" value="Unassembled WGS sequence"/>
</dbReference>
<keyword evidence="1" id="KW-0812">Transmembrane</keyword>
<dbReference type="STRING" id="1051891.A0A0C3Q777"/>